<dbReference type="InterPro" id="IPR036388">
    <property type="entry name" value="WH-like_DNA-bd_sf"/>
</dbReference>
<proteinExistence type="predicted"/>
<reference evidence="1 2" key="1">
    <citation type="submission" date="2018-06" db="EMBL/GenBank/DDBJ databases">
        <authorList>
            <consortium name="Pathogen Informatics"/>
            <person name="Doyle S."/>
        </authorList>
    </citation>
    <scope>NUCLEOTIDE SEQUENCE [LARGE SCALE GENOMIC DNA]</scope>
    <source>
        <strain evidence="1 2">NCTC13159</strain>
    </source>
</reference>
<evidence type="ECO:0000313" key="1">
    <source>
        <dbReference type="EMBL" id="SUA88697.1"/>
    </source>
</evidence>
<dbReference type="RefSeq" id="WP_160118046.1">
    <property type="nucleotide sequence ID" value="NZ_UGSJ01000001.1"/>
</dbReference>
<gene>
    <name evidence="1" type="ORF">NCTC13159_00147</name>
</gene>
<protein>
    <submittedName>
        <fullName evidence="1">Uncharacterized protein</fullName>
    </submittedName>
</protein>
<accession>A0AAJ4Z8G4</accession>
<dbReference type="EMBL" id="UGSJ01000001">
    <property type="protein sequence ID" value="SUA88697.1"/>
    <property type="molecule type" value="Genomic_DNA"/>
</dbReference>
<organism evidence="1 2">
    <name type="scientific">Pandoraea pulmonicola</name>
    <dbReference type="NCBI Taxonomy" id="93221"/>
    <lineage>
        <taxon>Bacteria</taxon>
        <taxon>Pseudomonadati</taxon>
        <taxon>Pseudomonadota</taxon>
        <taxon>Betaproteobacteria</taxon>
        <taxon>Burkholderiales</taxon>
        <taxon>Burkholderiaceae</taxon>
        <taxon>Pandoraea</taxon>
    </lineage>
</organism>
<evidence type="ECO:0000313" key="2">
    <source>
        <dbReference type="Proteomes" id="UP000254589"/>
    </source>
</evidence>
<comment type="caution">
    <text evidence="1">The sequence shown here is derived from an EMBL/GenBank/DDBJ whole genome shotgun (WGS) entry which is preliminary data.</text>
</comment>
<dbReference type="Proteomes" id="UP000254589">
    <property type="component" value="Unassembled WGS sequence"/>
</dbReference>
<name>A0AAJ4Z8G4_PANPU</name>
<sequence length="54" mass="5903">MKRISIAPQLRFRHDGSDLPLDKVLSLLAQVQAHGNLQAASQALGQSYRGAWGM</sequence>
<dbReference type="Gene3D" id="1.10.10.10">
    <property type="entry name" value="Winged helix-like DNA-binding domain superfamily/Winged helix DNA-binding domain"/>
    <property type="match status" value="1"/>
</dbReference>
<dbReference type="AlphaFoldDB" id="A0AAJ4Z8G4"/>